<dbReference type="OrthoDB" id="20943at2759"/>
<gene>
    <name evidence="11" type="ORF">CALMAC_LOCUS13029</name>
</gene>
<feature type="domain" description="RRM" evidence="10">
    <location>
        <begin position="238"/>
        <end position="311"/>
    </location>
</feature>
<dbReference type="GO" id="GO:0071011">
    <property type="term" value="C:precatalytic spliceosome"/>
    <property type="evidence" value="ECO:0007669"/>
    <property type="project" value="TreeGrafter"/>
</dbReference>
<feature type="domain" description="RRM" evidence="10">
    <location>
        <begin position="612"/>
        <end position="700"/>
    </location>
</feature>
<reference evidence="11 12" key="1">
    <citation type="submission" date="2019-01" db="EMBL/GenBank/DDBJ databases">
        <authorList>
            <person name="Sayadi A."/>
        </authorList>
    </citation>
    <scope>NUCLEOTIDE SEQUENCE [LARGE SCALE GENOMIC DNA]</scope>
</reference>
<evidence type="ECO:0000256" key="3">
    <source>
        <dbReference type="ARBA" id="ARBA00022664"/>
    </source>
</evidence>
<comment type="subcellular location">
    <subcellularLocation>
        <location evidence="1">Nucleus</location>
    </subcellularLocation>
</comment>
<keyword evidence="4" id="KW-0677">Repeat</keyword>
<feature type="region of interest" description="Disordered" evidence="9">
    <location>
        <begin position="87"/>
        <end position="141"/>
    </location>
</feature>
<dbReference type="GO" id="GO:0006376">
    <property type="term" value="P:mRNA splice site recognition"/>
    <property type="evidence" value="ECO:0007669"/>
    <property type="project" value="TreeGrafter"/>
</dbReference>
<dbReference type="InterPro" id="IPR012677">
    <property type="entry name" value="Nucleotide-bd_a/b_plait_sf"/>
</dbReference>
<dbReference type="CDD" id="cd12370">
    <property type="entry name" value="RRM1_PUF60"/>
    <property type="match status" value="1"/>
</dbReference>
<evidence type="ECO:0000259" key="10">
    <source>
        <dbReference type="PROSITE" id="PS50102"/>
    </source>
</evidence>
<keyword evidence="12" id="KW-1185">Reference proteome</keyword>
<feature type="compositionally biased region" description="Pro residues" evidence="9">
    <location>
        <begin position="17"/>
        <end position="27"/>
    </location>
</feature>
<dbReference type="CDD" id="cd12648">
    <property type="entry name" value="RRM3_UHM_PUF60"/>
    <property type="match status" value="1"/>
</dbReference>
<evidence type="ECO:0000256" key="7">
    <source>
        <dbReference type="ARBA" id="ARBA00023242"/>
    </source>
</evidence>
<dbReference type="SMART" id="SM00361">
    <property type="entry name" value="RRM_1"/>
    <property type="match status" value="2"/>
</dbReference>
<dbReference type="Pfam" id="PF00076">
    <property type="entry name" value="RRM_1"/>
    <property type="match status" value="3"/>
</dbReference>
<proteinExistence type="inferred from homology"/>
<dbReference type="InterPro" id="IPR003954">
    <property type="entry name" value="RRM_euk-type"/>
</dbReference>
<dbReference type="GO" id="GO:0003723">
    <property type="term" value="F:RNA binding"/>
    <property type="evidence" value="ECO:0007669"/>
    <property type="project" value="UniProtKB-UniRule"/>
</dbReference>
<evidence type="ECO:0000256" key="8">
    <source>
        <dbReference type="PROSITE-ProRule" id="PRU00176"/>
    </source>
</evidence>
<dbReference type="CDD" id="cd12371">
    <property type="entry name" value="RRM2_PUF60"/>
    <property type="match status" value="1"/>
</dbReference>
<dbReference type="InterPro" id="IPR034212">
    <property type="entry name" value="PUF60_RRM3"/>
</dbReference>
<dbReference type="GO" id="GO:0000381">
    <property type="term" value="P:regulation of alternative mRNA splicing, via spliceosome"/>
    <property type="evidence" value="ECO:0007669"/>
    <property type="project" value="InterPro"/>
</dbReference>
<accession>A0A653CYW4</accession>
<dbReference type="InterPro" id="IPR051974">
    <property type="entry name" value="PUF60_regulator"/>
</dbReference>
<protein>
    <recommendedName>
        <fullName evidence="10">RRM domain-containing protein</fullName>
    </recommendedName>
</protein>
<dbReference type="NCBIfam" id="TIGR01645">
    <property type="entry name" value="half-pint"/>
    <property type="match status" value="1"/>
</dbReference>
<keyword evidence="6" id="KW-0508">mRNA splicing</keyword>
<dbReference type="SMART" id="SM00360">
    <property type="entry name" value="RRM"/>
    <property type="match status" value="3"/>
</dbReference>
<evidence type="ECO:0000313" key="11">
    <source>
        <dbReference type="EMBL" id="VEN53115.1"/>
    </source>
</evidence>
<dbReference type="InterPro" id="IPR006532">
    <property type="entry name" value="PUF60-like"/>
</dbReference>
<keyword evidence="3" id="KW-0507">mRNA processing</keyword>
<keyword evidence="7" id="KW-0539">Nucleus</keyword>
<evidence type="ECO:0000256" key="1">
    <source>
        <dbReference type="ARBA" id="ARBA00004123"/>
    </source>
</evidence>
<evidence type="ECO:0000256" key="5">
    <source>
        <dbReference type="ARBA" id="ARBA00022884"/>
    </source>
</evidence>
<dbReference type="InterPro" id="IPR034209">
    <property type="entry name" value="PUF60_RRM1"/>
</dbReference>
<feature type="compositionally biased region" description="Pro residues" evidence="9">
    <location>
        <begin position="87"/>
        <end position="105"/>
    </location>
</feature>
<name>A0A653CYW4_CALMS</name>
<feature type="compositionally biased region" description="Acidic residues" evidence="9">
    <location>
        <begin position="106"/>
        <end position="115"/>
    </location>
</feature>
<evidence type="ECO:0000256" key="6">
    <source>
        <dbReference type="ARBA" id="ARBA00023187"/>
    </source>
</evidence>
<dbReference type="PANTHER" id="PTHR47330:SF1">
    <property type="entry name" value="POLY(U)-BINDING-SPLICING FACTOR PUF60"/>
    <property type="match status" value="1"/>
</dbReference>
<organism evidence="11 12">
    <name type="scientific">Callosobruchus maculatus</name>
    <name type="common">Southern cowpea weevil</name>
    <name type="synonym">Pulse bruchid</name>
    <dbReference type="NCBI Taxonomy" id="64391"/>
    <lineage>
        <taxon>Eukaryota</taxon>
        <taxon>Metazoa</taxon>
        <taxon>Ecdysozoa</taxon>
        <taxon>Arthropoda</taxon>
        <taxon>Hexapoda</taxon>
        <taxon>Insecta</taxon>
        <taxon>Pterygota</taxon>
        <taxon>Neoptera</taxon>
        <taxon>Endopterygota</taxon>
        <taxon>Coleoptera</taxon>
        <taxon>Polyphaga</taxon>
        <taxon>Cucujiformia</taxon>
        <taxon>Chrysomeloidea</taxon>
        <taxon>Chrysomelidae</taxon>
        <taxon>Bruchinae</taxon>
        <taxon>Bruchini</taxon>
        <taxon>Callosobruchus</taxon>
    </lineage>
</organism>
<dbReference type="Proteomes" id="UP000410492">
    <property type="component" value="Unassembled WGS sequence"/>
</dbReference>
<comment type="similarity">
    <text evidence="2">Belongs to the RRM half pint family.</text>
</comment>
<feature type="region of interest" description="Disordered" evidence="9">
    <location>
        <begin position="13"/>
        <end position="56"/>
    </location>
</feature>
<feature type="domain" description="RRM" evidence="10">
    <location>
        <begin position="336"/>
        <end position="414"/>
    </location>
</feature>
<feature type="compositionally biased region" description="Pro residues" evidence="9">
    <location>
        <begin position="34"/>
        <end position="44"/>
    </location>
</feature>
<sequence>MMTSFQQQRLLMGQMRPPNPPPRPGLPMPAGAVLPPPPMIPTTQPPTTVGMPPLPPMPPGMMPPPMMGMPPVVPPPPVPNIPPPVVVSAPPPPLPQAAPQAPEPPMQEEEEEEQPEQTSTEMECEPPAPGTEEQPKEEPPVMMDPQRIREEYNFTYDLAQTGEVVTGPGARSTTVAGILEPLPKLSADDLEAVTKAKKYAMEQSIRMVLMKQTIAYQQQREASQRTLIQRQQALALMSRVYVGSISFELKEDTIRQSFLPFGPIKSINMSWDPVTQKHKGFAFVEYEIPEAAQLALEQMNGVMLGGRNIKVVGRPSNMPQAQTVIDEIQEEAKQYNRIYVASIHPDLNEDDIKSVFEAFGPIIYCKLAQGSTGNRHKGYGFIEYETPTAANEAIASMNLFDLGGQYLRVGRAITPPNALLGPSSGASVMPTAAAVAAAAATAKIQAMDAVASNAAALGLSALTKTGTLPTVTQPAVAIAPGLVAPVLPVAKIGVPVVGAPSVAAVIPPPGIAIPQITPNNTIQPAIIQPTVAAAPVIIPPPTVVTPTISTPASNEAMLRAKEAKLKQQEELQKKLLDQSEPQTLQQQENMSIKGQNARHFVMQKLMRKVDSRVVILRNMVGPEDVDEMLQEEIQEECSKFGAVERVIIYNEKQSEDDEDSEIIVKIFVEFSETFEAEKARDALNGRYFGGRMVRAALYDQTLFDHSDFSG</sequence>
<dbReference type="GO" id="GO:0000380">
    <property type="term" value="P:alternative mRNA splicing, via spliceosome"/>
    <property type="evidence" value="ECO:0007669"/>
    <property type="project" value="TreeGrafter"/>
</dbReference>
<dbReference type="InterPro" id="IPR034211">
    <property type="entry name" value="PUF60_RRM2"/>
</dbReference>
<dbReference type="PANTHER" id="PTHR47330">
    <property type="entry name" value="POLY(U)-BINDING-SPLICING FACTOR PUF60-B-RELATED"/>
    <property type="match status" value="1"/>
</dbReference>
<evidence type="ECO:0000256" key="4">
    <source>
        <dbReference type="ARBA" id="ARBA00022737"/>
    </source>
</evidence>
<dbReference type="SUPFAM" id="SSF54928">
    <property type="entry name" value="RNA-binding domain, RBD"/>
    <property type="match status" value="2"/>
</dbReference>
<dbReference type="GO" id="GO:0071013">
    <property type="term" value="C:catalytic step 2 spliceosome"/>
    <property type="evidence" value="ECO:0007669"/>
    <property type="project" value="TreeGrafter"/>
</dbReference>
<evidence type="ECO:0000256" key="2">
    <source>
        <dbReference type="ARBA" id="ARBA00005987"/>
    </source>
</evidence>
<dbReference type="FunFam" id="3.30.70.330:FF:000382">
    <property type="entry name" value="G-patch domain-containing protein"/>
    <property type="match status" value="1"/>
</dbReference>
<evidence type="ECO:0000313" key="12">
    <source>
        <dbReference type="Proteomes" id="UP000410492"/>
    </source>
</evidence>
<dbReference type="PROSITE" id="PS50102">
    <property type="entry name" value="RRM"/>
    <property type="match status" value="3"/>
</dbReference>
<dbReference type="FunFam" id="3.30.70.330:FF:000136">
    <property type="entry name" value="poly(U)-binding-splicing factor PUF60 isoform X1"/>
    <property type="match status" value="1"/>
</dbReference>
<keyword evidence="5 8" id="KW-0694">RNA-binding</keyword>
<evidence type="ECO:0000256" key="9">
    <source>
        <dbReference type="SAM" id="MobiDB-lite"/>
    </source>
</evidence>
<dbReference type="EMBL" id="CAACVG010009390">
    <property type="protein sequence ID" value="VEN53115.1"/>
    <property type="molecule type" value="Genomic_DNA"/>
</dbReference>
<dbReference type="Gene3D" id="3.30.70.330">
    <property type="match status" value="3"/>
</dbReference>
<dbReference type="InterPro" id="IPR000504">
    <property type="entry name" value="RRM_dom"/>
</dbReference>
<dbReference type="InterPro" id="IPR035979">
    <property type="entry name" value="RBD_domain_sf"/>
</dbReference>
<dbReference type="AlphaFoldDB" id="A0A653CYW4"/>